<evidence type="ECO:0000256" key="8">
    <source>
        <dbReference type="ARBA" id="ARBA00034252"/>
    </source>
</evidence>
<dbReference type="Gene3D" id="3.30.300.30">
    <property type="match status" value="1"/>
</dbReference>
<evidence type="ECO:0000256" key="2">
    <source>
        <dbReference type="ARBA" id="ARBA00012959"/>
    </source>
</evidence>
<comment type="catalytic activity">
    <reaction evidence="6">
        <text>(E)-4-coumarate + ATP + H(+) = (E)-4-coumaroyl-AMP + diphosphate</text>
        <dbReference type="Rhea" id="RHEA:72419"/>
        <dbReference type="ChEBI" id="CHEBI:12876"/>
        <dbReference type="ChEBI" id="CHEBI:15378"/>
        <dbReference type="ChEBI" id="CHEBI:30616"/>
        <dbReference type="ChEBI" id="CHEBI:33019"/>
        <dbReference type="ChEBI" id="CHEBI:192348"/>
    </reaction>
    <physiologicalReaction direction="left-to-right" evidence="6">
        <dbReference type="Rhea" id="RHEA:72420"/>
    </physiologicalReaction>
</comment>
<evidence type="ECO:0000256" key="4">
    <source>
        <dbReference type="ARBA" id="ARBA00022741"/>
    </source>
</evidence>
<dbReference type="SUPFAM" id="SSF56801">
    <property type="entry name" value="Acetyl-CoA synthetase-like"/>
    <property type="match status" value="1"/>
</dbReference>
<evidence type="ECO:0000256" key="6">
    <source>
        <dbReference type="ARBA" id="ARBA00034219"/>
    </source>
</evidence>
<dbReference type="CDD" id="cd05904">
    <property type="entry name" value="4CL"/>
    <property type="match status" value="1"/>
</dbReference>
<feature type="domain" description="AMP-dependent synthetase/ligase" evidence="9">
    <location>
        <begin position="64"/>
        <end position="408"/>
    </location>
</feature>
<evidence type="ECO:0000256" key="5">
    <source>
        <dbReference type="ARBA" id="ARBA00022840"/>
    </source>
</evidence>
<accession>A0AAV8DHT2</accession>
<dbReference type="GO" id="GO:0009698">
    <property type="term" value="P:phenylpropanoid metabolic process"/>
    <property type="evidence" value="ECO:0007669"/>
    <property type="project" value="UniProtKB-ARBA"/>
</dbReference>
<evidence type="ECO:0000259" key="10">
    <source>
        <dbReference type="Pfam" id="PF13193"/>
    </source>
</evidence>
<dbReference type="GO" id="GO:0005524">
    <property type="term" value="F:ATP binding"/>
    <property type="evidence" value="ECO:0007669"/>
    <property type="project" value="UniProtKB-KW"/>
</dbReference>
<dbReference type="InterPro" id="IPR020845">
    <property type="entry name" value="AMP-binding_CS"/>
</dbReference>
<gene>
    <name evidence="11" type="ORF">LUZ62_077011</name>
</gene>
<comment type="catalytic activity">
    <reaction evidence="8">
        <text>(E)-4-coumarate + ATP + CoA = (E)-4-coumaroyl-CoA + AMP + diphosphate</text>
        <dbReference type="Rhea" id="RHEA:19641"/>
        <dbReference type="ChEBI" id="CHEBI:12876"/>
        <dbReference type="ChEBI" id="CHEBI:30616"/>
        <dbReference type="ChEBI" id="CHEBI:33019"/>
        <dbReference type="ChEBI" id="CHEBI:57287"/>
        <dbReference type="ChEBI" id="CHEBI:85008"/>
        <dbReference type="ChEBI" id="CHEBI:456215"/>
        <dbReference type="EC" id="6.2.1.12"/>
    </reaction>
    <physiologicalReaction direction="left-to-right" evidence="8">
        <dbReference type="Rhea" id="RHEA:19642"/>
    </physiologicalReaction>
</comment>
<dbReference type="PANTHER" id="PTHR24096">
    <property type="entry name" value="LONG-CHAIN-FATTY-ACID--COA LIGASE"/>
    <property type="match status" value="1"/>
</dbReference>
<dbReference type="GO" id="GO:0016207">
    <property type="term" value="F:4-coumarate-CoA ligase activity"/>
    <property type="evidence" value="ECO:0007669"/>
    <property type="project" value="UniProtKB-EC"/>
</dbReference>
<evidence type="ECO:0000256" key="1">
    <source>
        <dbReference type="ARBA" id="ARBA00006432"/>
    </source>
</evidence>
<keyword evidence="4" id="KW-0547">Nucleotide-binding</keyword>
<dbReference type="PANTHER" id="PTHR24096:SF377">
    <property type="entry name" value="4-COUMARATE--COA LIGASE-LIKE 7"/>
    <property type="match status" value="1"/>
</dbReference>
<dbReference type="Pfam" id="PF13193">
    <property type="entry name" value="AMP-binding_C"/>
    <property type="match status" value="1"/>
</dbReference>
<dbReference type="AlphaFoldDB" id="A0AAV8DHT2"/>
<evidence type="ECO:0000313" key="12">
    <source>
        <dbReference type="Proteomes" id="UP001140206"/>
    </source>
</evidence>
<organism evidence="11 12">
    <name type="scientific">Rhynchospora pubera</name>
    <dbReference type="NCBI Taxonomy" id="906938"/>
    <lineage>
        <taxon>Eukaryota</taxon>
        <taxon>Viridiplantae</taxon>
        <taxon>Streptophyta</taxon>
        <taxon>Embryophyta</taxon>
        <taxon>Tracheophyta</taxon>
        <taxon>Spermatophyta</taxon>
        <taxon>Magnoliopsida</taxon>
        <taxon>Liliopsida</taxon>
        <taxon>Poales</taxon>
        <taxon>Cyperaceae</taxon>
        <taxon>Cyperoideae</taxon>
        <taxon>Rhynchosporeae</taxon>
        <taxon>Rhynchospora</taxon>
    </lineage>
</organism>
<dbReference type="PROSITE" id="PS00455">
    <property type="entry name" value="AMP_BINDING"/>
    <property type="match status" value="1"/>
</dbReference>
<reference evidence="11" key="1">
    <citation type="submission" date="2022-08" db="EMBL/GenBank/DDBJ databases">
        <authorList>
            <person name="Marques A."/>
        </authorList>
    </citation>
    <scope>NUCLEOTIDE SEQUENCE</scope>
    <source>
        <strain evidence="11">RhyPub2mFocal</strain>
        <tissue evidence="11">Leaves</tissue>
    </source>
</reference>
<dbReference type="Gene3D" id="3.40.50.12780">
    <property type="entry name" value="N-terminal domain of ligase-like"/>
    <property type="match status" value="1"/>
</dbReference>
<dbReference type="InterPro" id="IPR000873">
    <property type="entry name" value="AMP-dep_synth/lig_dom"/>
</dbReference>
<dbReference type="Proteomes" id="UP001140206">
    <property type="component" value="Chromosome 4"/>
</dbReference>
<proteinExistence type="inferred from homology"/>
<dbReference type="InterPro" id="IPR045851">
    <property type="entry name" value="AMP-bd_C_sf"/>
</dbReference>
<comment type="caution">
    <text evidence="11">The sequence shown here is derived from an EMBL/GenBank/DDBJ whole genome shotgun (WGS) entry which is preliminary data.</text>
</comment>
<dbReference type="Pfam" id="PF00501">
    <property type="entry name" value="AMP-binding"/>
    <property type="match status" value="1"/>
</dbReference>
<evidence type="ECO:0000256" key="3">
    <source>
        <dbReference type="ARBA" id="ARBA00022598"/>
    </source>
</evidence>
<comment type="similarity">
    <text evidence="1">Belongs to the ATP-dependent AMP-binding enzyme family.</text>
</comment>
<evidence type="ECO:0000259" key="9">
    <source>
        <dbReference type="Pfam" id="PF00501"/>
    </source>
</evidence>
<comment type="catalytic activity">
    <reaction evidence="7">
        <text>(E)-4-coumaroyl-AMP + CoA = (E)-4-coumaroyl-CoA + AMP + H(+)</text>
        <dbReference type="Rhea" id="RHEA:72423"/>
        <dbReference type="ChEBI" id="CHEBI:15378"/>
        <dbReference type="ChEBI" id="CHEBI:57287"/>
        <dbReference type="ChEBI" id="CHEBI:85008"/>
        <dbReference type="ChEBI" id="CHEBI:192348"/>
        <dbReference type="ChEBI" id="CHEBI:456215"/>
    </reaction>
    <physiologicalReaction direction="left-to-right" evidence="7">
        <dbReference type="Rhea" id="RHEA:72424"/>
    </physiologicalReaction>
</comment>
<dbReference type="InterPro" id="IPR025110">
    <property type="entry name" value="AMP-bd_C"/>
</dbReference>
<keyword evidence="5" id="KW-0067">ATP-binding</keyword>
<name>A0AAV8DHT2_9POAL</name>
<keyword evidence="12" id="KW-1185">Reference proteome</keyword>
<sequence length="553" mass="60010">MKETFSTSSQTLMALLPSCFDPRSGYCNKSKTFHSLRAAVPLPPPSVPLSFPAFAFSLLPSPLPSHPALLDAFTGKTISYPDLISSVRSLAANLQHHAAISKGDVAFILLPTGIDVPILYLALLSLGVVLSPANPASTPSEIARLVNLSKSSLAFATSFTAHKLPDNLPTILLDSLQFQSFLRSDQNSNASTSVEIFQSDIAVIQYSSGTTGRIKAAALPHRAFIAMSAGFHALRPGRLEVTLLCAPLFHSFGFFFILKSLALGESTVLPSLRMNRITDILEVVERHKVTLLMVPPPLVVAMTKLEVMKYDLDALEMVMCGGAPLSIAAAKRFYKRFAQVLLAQGYGSTEGGGISRMIGPEECNRLKSAGRLVENAQVKIVDPNTGKALSVGQTGELWLKSPACMTGYIGDDEANAAAFDSDGWLRTGDLCYIDEDGFVYVVDRLKELIKYKAYQVPPAELEHVLHSHPEVVDAAVMPIPHEEVGQIPAALVVRREGSTLSETEVIDYVAKQVAPYKKIRRVLFVNRIPKSPSGKILRRELANHMLCSSVSRL</sequence>
<keyword evidence="3 11" id="KW-0436">Ligase</keyword>
<dbReference type="InterPro" id="IPR042099">
    <property type="entry name" value="ANL_N_sf"/>
</dbReference>
<evidence type="ECO:0000313" key="11">
    <source>
        <dbReference type="EMBL" id="KAJ4766636.1"/>
    </source>
</evidence>
<evidence type="ECO:0000256" key="7">
    <source>
        <dbReference type="ARBA" id="ARBA00034223"/>
    </source>
</evidence>
<protein>
    <recommendedName>
        <fullName evidence="2">4-coumarate--CoA ligase</fullName>
        <ecNumber evidence="2">6.2.1.12</ecNumber>
    </recommendedName>
</protein>
<dbReference type="EMBL" id="JAMFTS010000004">
    <property type="protein sequence ID" value="KAJ4766636.1"/>
    <property type="molecule type" value="Genomic_DNA"/>
</dbReference>
<feature type="domain" description="AMP-binding enzyme C-terminal" evidence="10">
    <location>
        <begin position="460"/>
        <end position="535"/>
    </location>
</feature>
<dbReference type="EC" id="6.2.1.12" evidence="2"/>
<dbReference type="FunFam" id="3.30.300.30:FF:000007">
    <property type="entry name" value="4-coumarate--CoA ligase 2"/>
    <property type="match status" value="1"/>
</dbReference>
<dbReference type="GO" id="GO:0106290">
    <property type="term" value="F:trans-cinnamate-CoA ligase activity"/>
    <property type="evidence" value="ECO:0007669"/>
    <property type="project" value="UniProtKB-ARBA"/>
</dbReference>